<feature type="compositionally biased region" description="Polar residues" evidence="1">
    <location>
        <begin position="36"/>
        <end position="58"/>
    </location>
</feature>
<name>A0A5A7PED3_STRAF</name>
<keyword evidence="2" id="KW-0418">Kinase</keyword>
<reference evidence="3" key="1">
    <citation type="journal article" date="2019" name="Curr. Biol.">
        <title>Genome Sequence of Striga asiatica Provides Insight into the Evolution of Plant Parasitism.</title>
        <authorList>
            <person name="Yoshida S."/>
            <person name="Kim S."/>
            <person name="Wafula E.K."/>
            <person name="Tanskanen J."/>
            <person name="Kim Y.M."/>
            <person name="Honaas L."/>
            <person name="Yang Z."/>
            <person name="Spallek T."/>
            <person name="Conn C.E."/>
            <person name="Ichihashi Y."/>
            <person name="Cheong K."/>
            <person name="Cui S."/>
            <person name="Der J.P."/>
            <person name="Gundlach H."/>
            <person name="Jiao Y."/>
            <person name="Hori C."/>
            <person name="Ishida J.K."/>
            <person name="Kasahara H."/>
            <person name="Kiba T."/>
            <person name="Kim M.S."/>
            <person name="Koo N."/>
            <person name="Laohavisit A."/>
            <person name="Lee Y.H."/>
            <person name="Lumba S."/>
            <person name="McCourt P."/>
            <person name="Mortimer J.C."/>
            <person name="Mutuku J.M."/>
            <person name="Nomura T."/>
            <person name="Sasaki-Sekimoto Y."/>
            <person name="Seto Y."/>
            <person name="Wang Y."/>
            <person name="Wakatake T."/>
            <person name="Sakakibara H."/>
            <person name="Demura T."/>
            <person name="Yamaguchi S."/>
            <person name="Yoneyama K."/>
            <person name="Manabe R.I."/>
            <person name="Nelson D.C."/>
            <person name="Schulman A.H."/>
            <person name="Timko M.P."/>
            <person name="dePamphilis C.W."/>
            <person name="Choi D."/>
            <person name="Shirasu K."/>
        </authorList>
    </citation>
    <scope>NUCLEOTIDE SEQUENCE [LARGE SCALE GENOMIC DNA]</scope>
    <source>
        <strain evidence="3">cv. UVA1</strain>
    </source>
</reference>
<accession>A0A5A7PED3</accession>
<feature type="region of interest" description="Disordered" evidence="1">
    <location>
        <begin position="24"/>
        <end position="60"/>
    </location>
</feature>
<evidence type="ECO:0000256" key="1">
    <source>
        <dbReference type="SAM" id="MobiDB-lite"/>
    </source>
</evidence>
<keyword evidence="3" id="KW-1185">Reference proteome</keyword>
<evidence type="ECO:0000313" key="2">
    <source>
        <dbReference type="EMBL" id="GER31060.1"/>
    </source>
</evidence>
<dbReference type="GO" id="GO:0016301">
    <property type="term" value="F:kinase activity"/>
    <property type="evidence" value="ECO:0007669"/>
    <property type="project" value="UniProtKB-KW"/>
</dbReference>
<dbReference type="Proteomes" id="UP000325081">
    <property type="component" value="Unassembled WGS sequence"/>
</dbReference>
<dbReference type="AlphaFoldDB" id="A0A5A7PED3"/>
<keyword evidence="2" id="KW-0430">Lectin</keyword>
<protein>
    <submittedName>
        <fullName evidence="2">Concanavalin A-like lectin protein kinase family protein</fullName>
    </submittedName>
</protein>
<feature type="region of interest" description="Disordered" evidence="1">
    <location>
        <begin position="73"/>
        <end position="97"/>
    </location>
</feature>
<comment type="caution">
    <text evidence="2">The sequence shown here is derived from an EMBL/GenBank/DDBJ whole genome shotgun (WGS) entry which is preliminary data.</text>
</comment>
<keyword evidence="2" id="KW-0808">Transferase</keyword>
<feature type="region of interest" description="Disordered" evidence="1">
    <location>
        <begin position="111"/>
        <end position="140"/>
    </location>
</feature>
<sequence>MNKLKLMRMENAIRAYEEDGYGAAKMEPWPPDRQLTLPTNSTPDVTRCPQTPQSSPSATAPEYCSLEVSTLMPPNSPPSETVSGFRPPPMPTLTPPGSIRCSMAYASLTGGSCSDRPLQPRTSVTDLSSMSQGHVRLGSI</sequence>
<feature type="compositionally biased region" description="Polar residues" evidence="1">
    <location>
        <begin position="120"/>
        <end position="132"/>
    </location>
</feature>
<evidence type="ECO:0000313" key="3">
    <source>
        <dbReference type="Proteomes" id="UP000325081"/>
    </source>
</evidence>
<organism evidence="2 3">
    <name type="scientific">Striga asiatica</name>
    <name type="common">Asiatic witchweed</name>
    <name type="synonym">Buchnera asiatica</name>
    <dbReference type="NCBI Taxonomy" id="4170"/>
    <lineage>
        <taxon>Eukaryota</taxon>
        <taxon>Viridiplantae</taxon>
        <taxon>Streptophyta</taxon>
        <taxon>Embryophyta</taxon>
        <taxon>Tracheophyta</taxon>
        <taxon>Spermatophyta</taxon>
        <taxon>Magnoliopsida</taxon>
        <taxon>eudicotyledons</taxon>
        <taxon>Gunneridae</taxon>
        <taxon>Pentapetalae</taxon>
        <taxon>asterids</taxon>
        <taxon>lamiids</taxon>
        <taxon>Lamiales</taxon>
        <taxon>Orobanchaceae</taxon>
        <taxon>Buchnereae</taxon>
        <taxon>Striga</taxon>
    </lineage>
</organism>
<proteinExistence type="predicted"/>
<gene>
    <name evidence="2" type="ORF">STAS_07041</name>
</gene>
<dbReference type="EMBL" id="BKCP01004417">
    <property type="protein sequence ID" value="GER31060.1"/>
    <property type="molecule type" value="Genomic_DNA"/>
</dbReference>
<dbReference type="GO" id="GO:0030246">
    <property type="term" value="F:carbohydrate binding"/>
    <property type="evidence" value="ECO:0007669"/>
    <property type="project" value="UniProtKB-KW"/>
</dbReference>